<dbReference type="EMBL" id="JAHOEF010000009">
    <property type="protein sequence ID" value="MBV3382112.1"/>
    <property type="molecule type" value="Genomic_DNA"/>
</dbReference>
<keyword evidence="1" id="KW-0489">Methyltransferase</keyword>
<accession>A0AAW4MRD4</accession>
<protein>
    <submittedName>
        <fullName evidence="1">Class I SAM-dependent methyltransferase</fullName>
    </submittedName>
</protein>
<dbReference type="InterPro" id="IPR029063">
    <property type="entry name" value="SAM-dependent_MTases_sf"/>
</dbReference>
<proteinExistence type="predicted"/>
<reference evidence="1 4" key="1">
    <citation type="submission" date="2021-06" db="EMBL/GenBank/DDBJ databases">
        <title>Collection of gut derived symbiotic bacterial strains cultured from healthy donors.</title>
        <authorList>
            <person name="Lin H."/>
            <person name="Littmann E."/>
            <person name="Pamer E.G."/>
        </authorList>
    </citation>
    <scope>NUCLEOTIDE SEQUENCE</scope>
    <source>
        <strain evidence="2 4">MSK.21.70</strain>
        <strain evidence="1">MSK.21.82</strain>
    </source>
</reference>
<dbReference type="RefSeq" id="WP_006505509.1">
    <property type="nucleotide sequence ID" value="NZ_CP102271.1"/>
</dbReference>
<evidence type="ECO:0000313" key="3">
    <source>
        <dbReference type="Proteomes" id="UP001196408"/>
    </source>
</evidence>
<dbReference type="PANTHER" id="PTHR38451">
    <property type="entry name" value="TRNA (ADENINE(22)-N(1))-METHYLTRANSFERASE"/>
    <property type="match status" value="1"/>
</dbReference>
<dbReference type="InterPro" id="IPR006901">
    <property type="entry name" value="TrmK"/>
</dbReference>
<name>A0AAW4MRD4_9FIRM</name>
<evidence type="ECO:0000313" key="1">
    <source>
        <dbReference type="EMBL" id="MBV3382112.1"/>
    </source>
</evidence>
<evidence type="ECO:0000313" key="2">
    <source>
        <dbReference type="EMBL" id="MBV3392204.1"/>
    </source>
</evidence>
<dbReference type="Gene3D" id="3.40.50.150">
    <property type="entry name" value="Vaccinia Virus protein VP39"/>
    <property type="match status" value="1"/>
</dbReference>
<dbReference type="Proteomes" id="UP001196408">
    <property type="component" value="Unassembled WGS sequence"/>
</dbReference>
<keyword evidence="4" id="KW-1185">Reference proteome</keyword>
<dbReference type="SUPFAM" id="SSF53335">
    <property type="entry name" value="S-adenosyl-L-methionine-dependent methyltransferases"/>
    <property type="match status" value="1"/>
</dbReference>
<dbReference type="PANTHER" id="PTHR38451:SF1">
    <property type="entry name" value="TRNA (ADENINE(22)-N(1))-METHYLTRANSFERASE"/>
    <property type="match status" value="1"/>
</dbReference>
<comment type="caution">
    <text evidence="1">The sequence shown here is derived from an EMBL/GenBank/DDBJ whole genome shotgun (WGS) entry which is preliminary data.</text>
</comment>
<organism evidence="1 3">
    <name type="scientific">Catenibacterium mitsuokai</name>
    <dbReference type="NCBI Taxonomy" id="100886"/>
    <lineage>
        <taxon>Bacteria</taxon>
        <taxon>Bacillati</taxon>
        <taxon>Bacillota</taxon>
        <taxon>Erysipelotrichia</taxon>
        <taxon>Erysipelotrichales</taxon>
        <taxon>Coprobacillaceae</taxon>
        <taxon>Catenibacterium</taxon>
    </lineage>
</organism>
<keyword evidence="1" id="KW-0808">Transferase</keyword>
<dbReference type="Pfam" id="PF04816">
    <property type="entry name" value="TrmK"/>
    <property type="match status" value="1"/>
</dbReference>
<dbReference type="PIRSF" id="PIRSF018637">
    <property type="entry name" value="TrmK"/>
    <property type="match status" value="1"/>
</dbReference>
<dbReference type="Proteomes" id="UP001197492">
    <property type="component" value="Unassembled WGS sequence"/>
</dbReference>
<dbReference type="GO" id="GO:0160105">
    <property type="term" value="F:tRNA (adenine(22)-N1)-methyltransferase activity"/>
    <property type="evidence" value="ECO:0007669"/>
    <property type="project" value="InterPro"/>
</dbReference>
<evidence type="ECO:0000313" key="4">
    <source>
        <dbReference type="Proteomes" id="UP001197492"/>
    </source>
</evidence>
<gene>
    <name evidence="1" type="ORF">KSV97_02495</name>
    <name evidence="2" type="ORF">KSW06_02850</name>
</gene>
<dbReference type="EMBL" id="JAHOEL010000011">
    <property type="protein sequence ID" value="MBV3392204.1"/>
    <property type="molecule type" value="Genomic_DNA"/>
</dbReference>
<dbReference type="GO" id="GO:0032259">
    <property type="term" value="P:methylation"/>
    <property type="evidence" value="ECO:0007669"/>
    <property type="project" value="UniProtKB-KW"/>
</dbReference>
<dbReference type="Gene3D" id="1.10.287.1890">
    <property type="match status" value="1"/>
</dbReference>
<dbReference type="AlphaFoldDB" id="A0AAW4MRD4"/>
<sequence length="223" mass="25484">MKLHSKRLSKVAWMIEEHKQGTILADIGTDHAYLPCFLLDENIITSAYACDVAEGPLSSSKETIQSLHLENQVIPLLGNGLDPIIDKKVDMISICGMGGLLMSEILDAHLDYVEDKILFLQANTAIDLLREYLMNHNLQIIDEALVKDAHHIYEIMVVKKGHQELDEKDILFGPVLRKQKDPLFIEKWERELKIQRRILDSLNTEHEKYAKVLHSIALIEEVL</sequence>